<dbReference type="AlphaFoldDB" id="A0A972FQP8"/>
<evidence type="ECO:0000313" key="2">
    <source>
        <dbReference type="EMBL" id="NMH27619.1"/>
    </source>
</evidence>
<feature type="transmembrane region" description="Helical" evidence="1">
    <location>
        <begin position="85"/>
        <end position="105"/>
    </location>
</feature>
<sequence length="139" mass="15390">MYEFIQKAHSGWAYIVLLTLAIAAVNALAGKLSNRPFKTSDRQISLLALIAAHTQLVIGLILYFVSPLGKDSLGVMTGTQRLTSLEHPLINLIALVLITVGWSAHKRKTEDAKKFQVIALMYSIGLVLIASRIPYQLWF</sequence>
<keyword evidence="1" id="KW-0812">Transmembrane</keyword>
<dbReference type="RefSeq" id="WP_169526625.1">
    <property type="nucleotide sequence ID" value="NZ_JAAMPU010000102.1"/>
</dbReference>
<protein>
    <recommendedName>
        <fullName evidence="4">Cytochrome B</fullName>
    </recommendedName>
</protein>
<dbReference type="Proteomes" id="UP000712080">
    <property type="component" value="Unassembled WGS sequence"/>
</dbReference>
<keyword evidence="1" id="KW-1133">Transmembrane helix</keyword>
<feature type="transmembrane region" description="Helical" evidence="1">
    <location>
        <begin position="117"/>
        <end position="135"/>
    </location>
</feature>
<gene>
    <name evidence="2" type="ORF">G6047_06215</name>
</gene>
<organism evidence="2 3">
    <name type="scientific">Flavobacterium silvaticum</name>
    <dbReference type="NCBI Taxonomy" id="1852020"/>
    <lineage>
        <taxon>Bacteria</taxon>
        <taxon>Pseudomonadati</taxon>
        <taxon>Bacteroidota</taxon>
        <taxon>Flavobacteriia</taxon>
        <taxon>Flavobacteriales</taxon>
        <taxon>Flavobacteriaceae</taxon>
        <taxon>Flavobacterium</taxon>
    </lineage>
</organism>
<comment type="caution">
    <text evidence="2">The sequence shown here is derived from an EMBL/GenBank/DDBJ whole genome shotgun (WGS) entry which is preliminary data.</text>
</comment>
<feature type="transmembrane region" description="Helical" evidence="1">
    <location>
        <begin position="12"/>
        <end position="32"/>
    </location>
</feature>
<evidence type="ECO:0008006" key="4">
    <source>
        <dbReference type="Google" id="ProtNLM"/>
    </source>
</evidence>
<reference evidence="2" key="1">
    <citation type="submission" date="2020-02" db="EMBL/GenBank/DDBJ databases">
        <title>Flavobacterium sp. genome.</title>
        <authorList>
            <person name="Jung H.S."/>
            <person name="Baek J.H."/>
            <person name="Jeon C.O."/>
        </authorList>
    </citation>
    <scope>NUCLEOTIDE SEQUENCE</scope>
    <source>
        <strain evidence="2">SE-s28</strain>
    </source>
</reference>
<dbReference type="EMBL" id="JAAMPU010000102">
    <property type="protein sequence ID" value="NMH27619.1"/>
    <property type="molecule type" value="Genomic_DNA"/>
</dbReference>
<keyword evidence="1" id="KW-0472">Membrane</keyword>
<accession>A0A972FQP8</accession>
<keyword evidence="3" id="KW-1185">Reference proteome</keyword>
<feature type="transmembrane region" description="Helical" evidence="1">
    <location>
        <begin position="44"/>
        <end position="65"/>
    </location>
</feature>
<name>A0A972FQP8_9FLAO</name>
<evidence type="ECO:0000313" key="3">
    <source>
        <dbReference type="Proteomes" id="UP000712080"/>
    </source>
</evidence>
<evidence type="ECO:0000256" key="1">
    <source>
        <dbReference type="SAM" id="Phobius"/>
    </source>
</evidence>
<proteinExistence type="predicted"/>